<dbReference type="Gene3D" id="3.40.640.10">
    <property type="entry name" value="Type I PLP-dependent aspartate aminotransferase-like (Major domain)"/>
    <property type="match status" value="1"/>
</dbReference>
<accession>A0ABX5Q4X5</accession>
<dbReference type="Pfam" id="PF00202">
    <property type="entry name" value="Aminotran_3"/>
    <property type="match status" value="1"/>
</dbReference>
<keyword evidence="2 3" id="KW-0663">Pyridoxal phosphate</keyword>
<keyword evidence="4" id="KW-0032">Aminotransferase</keyword>
<evidence type="ECO:0000256" key="2">
    <source>
        <dbReference type="ARBA" id="ARBA00022898"/>
    </source>
</evidence>
<dbReference type="PANTHER" id="PTHR43713:SF3">
    <property type="entry name" value="GLUTAMATE-1-SEMIALDEHYDE 2,1-AMINOMUTASE 1, CHLOROPLASTIC-RELATED"/>
    <property type="match status" value="1"/>
</dbReference>
<evidence type="ECO:0000313" key="4">
    <source>
        <dbReference type="EMBL" id="QAA21659.1"/>
    </source>
</evidence>
<gene>
    <name evidence="4" type="ORF">C0674_02935</name>
</gene>
<sequence length="460" mass="50384">MSIEVPEGLAGRTKKSAEYFKRATQVIPGGVSANIKYFAPYPLAMEKGKGSKLYDLDGNEYIDYLLCNGALIFGHGNQKINSAVTKQMQESGTTVFGTPHRLEAEMAETITTIFPSIEKVRFTNSGSEATLLAIRLAMAYSGKKKLAKFEGHYHGGYDRVLLSVNPELGEAGEEEHPQAVPDSMGVPDYYVRNTIILPFNDIKATESILRAHSEEIAGIIMEPVLGGFIPAEAVFMSELRKLTSELNILLIMDEVKTGFRLTIGGAQNLYGVEPDITTLGKVLGGGFPVGAVGGKKEIIDLLSPTHGSDILSSGAASGKKNNVLFHSGTYNGHPVILAAGLATVRALKRPGVMDQLMINTQLLRDKLEEVYAKHQIPMKTVGMGSIFNIVLTERAVQNYRDLKHANMNLREKIDYELLNLGIYTKPMTRYSMSCVHTIEDIERTAAAHDQALTYVEEQEK</sequence>
<dbReference type="NCBIfam" id="NF000818">
    <property type="entry name" value="PRK00062.1"/>
    <property type="match status" value="1"/>
</dbReference>
<evidence type="ECO:0000256" key="3">
    <source>
        <dbReference type="RuleBase" id="RU003560"/>
    </source>
</evidence>
<dbReference type="CDD" id="cd00610">
    <property type="entry name" value="OAT_like"/>
    <property type="match status" value="1"/>
</dbReference>
<dbReference type="InterPro" id="IPR005814">
    <property type="entry name" value="Aminotrans_3"/>
</dbReference>
<keyword evidence="5" id="KW-1185">Reference proteome</keyword>
<protein>
    <submittedName>
        <fullName evidence="4">Aspartate aminotransferase family protein</fullName>
    </submittedName>
</protein>
<reference evidence="4 5" key="1">
    <citation type="submission" date="2018-01" db="EMBL/GenBank/DDBJ databases">
        <title>Complete genome sequencing of Sporolactobacillus terrae DLG3.</title>
        <authorList>
            <person name="Nam Y.-D."/>
            <person name="Kang J."/>
            <person name="Chung W.-H."/>
        </authorList>
    </citation>
    <scope>NUCLEOTIDE SEQUENCE [LARGE SCALE GENOMIC DNA]</scope>
    <source>
        <strain evidence="4 5">DLG3</strain>
    </source>
</reference>
<dbReference type="InterPro" id="IPR015421">
    <property type="entry name" value="PyrdxlP-dep_Trfase_major"/>
</dbReference>
<evidence type="ECO:0000313" key="5">
    <source>
        <dbReference type="Proteomes" id="UP000285882"/>
    </source>
</evidence>
<evidence type="ECO:0000256" key="1">
    <source>
        <dbReference type="ARBA" id="ARBA00001933"/>
    </source>
</evidence>
<dbReference type="RefSeq" id="WP_128166166.1">
    <property type="nucleotide sequence ID" value="NZ_CP025688.1"/>
</dbReference>
<dbReference type="SUPFAM" id="SSF53383">
    <property type="entry name" value="PLP-dependent transferases"/>
    <property type="match status" value="1"/>
</dbReference>
<dbReference type="Proteomes" id="UP000285882">
    <property type="component" value="Chromosome"/>
</dbReference>
<dbReference type="Gene3D" id="3.90.1150.10">
    <property type="entry name" value="Aspartate Aminotransferase, domain 1"/>
    <property type="match status" value="1"/>
</dbReference>
<dbReference type="GO" id="GO:0008483">
    <property type="term" value="F:transaminase activity"/>
    <property type="evidence" value="ECO:0007669"/>
    <property type="project" value="UniProtKB-KW"/>
</dbReference>
<keyword evidence="4" id="KW-0808">Transferase</keyword>
<organism evidence="4 5">
    <name type="scientific">Sporolactobacillus terrae</name>
    <dbReference type="NCBI Taxonomy" id="269673"/>
    <lineage>
        <taxon>Bacteria</taxon>
        <taxon>Bacillati</taxon>
        <taxon>Bacillota</taxon>
        <taxon>Bacilli</taxon>
        <taxon>Bacillales</taxon>
        <taxon>Sporolactobacillaceae</taxon>
        <taxon>Sporolactobacillus</taxon>
    </lineage>
</organism>
<dbReference type="InterPro" id="IPR015422">
    <property type="entry name" value="PyrdxlP-dep_Trfase_small"/>
</dbReference>
<comment type="cofactor">
    <cofactor evidence="1">
        <name>pyridoxal 5'-phosphate</name>
        <dbReference type="ChEBI" id="CHEBI:597326"/>
    </cofactor>
</comment>
<name>A0ABX5Q4X5_9BACL</name>
<dbReference type="EMBL" id="CP025688">
    <property type="protein sequence ID" value="QAA21659.1"/>
    <property type="molecule type" value="Genomic_DNA"/>
</dbReference>
<proteinExistence type="inferred from homology"/>
<comment type="similarity">
    <text evidence="3">Belongs to the class-III pyridoxal-phosphate-dependent aminotransferase family.</text>
</comment>
<dbReference type="InterPro" id="IPR015424">
    <property type="entry name" value="PyrdxlP-dep_Trfase"/>
</dbReference>
<dbReference type="PANTHER" id="PTHR43713">
    <property type="entry name" value="GLUTAMATE-1-SEMIALDEHYDE 2,1-AMINOMUTASE"/>
    <property type="match status" value="1"/>
</dbReference>